<dbReference type="PRINTS" id="PR00502">
    <property type="entry name" value="NUDIXFAMILY"/>
</dbReference>
<keyword evidence="7" id="KW-1185">Reference proteome</keyword>
<dbReference type="PANTHER" id="PTHR43046:SF12">
    <property type="entry name" value="GDP-MANNOSE MANNOSYL HYDROLASE"/>
    <property type="match status" value="1"/>
</dbReference>
<dbReference type="InterPro" id="IPR015797">
    <property type="entry name" value="NUDIX_hydrolase-like_dom_sf"/>
</dbReference>
<evidence type="ECO:0000256" key="2">
    <source>
        <dbReference type="ARBA" id="ARBA00022801"/>
    </source>
</evidence>
<dbReference type="EMBL" id="JARXNH020000057">
    <property type="protein sequence ID" value="MEK0250090.1"/>
    <property type="molecule type" value="Genomic_DNA"/>
</dbReference>
<dbReference type="PROSITE" id="PS51462">
    <property type="entry name" value="NUDIX"/>
    <property type="match status" value="1"/>
</dbReference>
<keyword evidence="2 4" id="KW-0378">Hydrolase</keyword>
<evidence type="ECO:0000259" key="5">
    <source>
        <dbReference type="PROSITE" id="PS51462"/>
    </source>
</evidence>
<dbReference type="InterPro" id="IPR020084">
    <property type="entry name" value="NUDIX_hydrolase_CS"/>
</dbReference>
<evidence type="ECO:0000256" key="3">
    <source>
        <dbReference type="ARBA" id="ARBA00022842"/>
    </source>
</evidence>
<dbReference type="RefSeq" id="WP_331835326.1">
    <property type="nucleotide sequence ID" value="NZ_JARXNH020000057.1"/>
</dbReference>
<reference evidence="6 7" key="1">
    <citation type="submission" date="2024-03" db="EMBL/GenBank/DDBJ databases">
        <title>Two novel Raoultella species associated with bleeding cankers of broadleaf hosts, Raoultella scottia sp. nov. and Raoultella lignicola sp. nov.</title>
        <authorList>
            <person name="Brady C.L."/>
        </authorList>
    </citation>
    <scope>NUCLEOTIDE SEQUENCE [LARGE SCALE GENOMIC DNA]</scope>
    <source>
        <strain evidence="6 7">BAC 10a-01-01</strain>
    </source>
</reference>
<dbReference type="InterPro" id="IPR000086">
    <property type="entry name" value="NUDIX_hydrolase_dom"/>
</dbReference>
<dbReference type="SUPFAM" id="SSF55811">
    <property type="entry name" value="Nudix"/>
    <property type="match status" value="1"/>
</dbReference>
<feature type="domain" description="Nudix hydrolase" evidence="5">
    <location>
        <begin position="1"/>
        <end position="145"/>
    </location>
</feature>
<dbReference type="CDD" id="cd04685">
    <property type="entry name" value="NUDIX_Hydrolase"/>
    <property type="match status" value="1"/>
</dbReference>
<proteinExistence type="inferred from homology"/>
<sequence>MRTRPSSRLIVLSPENHVLLFCFCHTDDALSGRTYWATPGGGLEHNESFEQAALRELLEETGLIRTAAGPQIASRSFTMMLADGETVVADERFFIINTNTSDIDRSRWSSNEKKVIRDHYWWTIEELRHTDEIIFPLDLIINILESRLSDSPVFNVSK</sequence>
<accession>A0ABU8Z952</accession>
<dbReference type="Proteomes" id="UP001334005">
    <property type="component" value="Unassembled WGS sequence"/>
</dbReference>
<evidence type="ECO:0000313" key="6">
    <source>
        <dbReference type="EMBL" id="MEK0250090.1"/>
    </source>
</evidence>
<evidence type="ECO:0000256" key="1">
    <source>
        <dbReference type="ARBA" id="ARBA00001946"/>
    </source>
</evidence>
<gene>
    <name evidence="6" type="ORF">QFI66_018530</name>
</gene>
<keyword evidence="3" id="KW-0460">Magnesium</keyword>
<organism evidence="6 7">
    <name type="scientific">Raoultella scottii</name>
    <dbReference type="NCBI Taxonomy" id="3040937"/>
    <lineage>
        <taxon>Bacteria</taxon>
        <taxon>Pseudomonadati</taxon>
        <taxon>Pseudomonadota</taxon>
        <taxon>Gammaproteobacteria</taxon>
        <taxon>Enterobacterales</taxon>
        <taxon>Enterobacteriaceae</taxon>
        <taxon>Klebsiella/Raoultella group</taxon>
        <taxon>Raoultella</taxon>
    </lineage>
</organism>
<comment type="similarity">
    <text evidence="4">Belongs to the Nudix hydrolase family.</text>
</comment>
<dbReference type="InterPro" id="IPR020476">
    <property type="entry name" value="Nudix_hydrolase"/>
</dbReference>
<evidence type="ECO:0000256" key="4">
    <source>
        <dbReference type="RuleBase" id="RU003476"/>
    </source>
</evidence>
<dbReference type="Pfam" id="PF00293">
    <property type="entry name" value="NUDIX"/>
    <property type="match status" value="1"/>
</dbReference>
<dbReference type="PANTHER" id="PTHR43046">
    <property type="entry name" value="GDP-MANNOSE MANNOSYL HYDROLASE"/>
    <property type="match status" value="1"/>
</dbReference>
<protein>
    <submittedName>
        <fullName evidence="6">NUDIX domain-containing protein</fullName>
    </submittedName>
</protein>
<dbReference type="Gene3D" id="3.90.79.10">
    <property type="entry name" value="Nucleoside Triphosphate Pyrophosphohydrolase"/>
    <property type="match status" value="1"/>
</dbReference>
<evidence type="ECO:0000313" key="7">
    <source>
        <dbReference type="Proteomes" id="UP001334005"/>
    </source>
</evidence>
<dbReference type="PROSITE" id="PS00893">
    <property type="entry name" value="NUDIX_BOX"/>
    <property type="match status" value="1"/>
</dbReference>
<name>A0ABU8Z952_9ENTR</name>
<comment type="caution">
    <text evidence="6">The sequence shown here is derived from an EMBL/GenBank/DDBJ whole genome shotgun (WGS) entry which is preliminary data.</text>
</comment>
<comment type="cofactor">
    <cofactor evidence="1">
        <name>Mg(2+)</name>
        <dbReference type="ChEBI" id="CHEBI:18420"/>
    </cofactor>
</comment>